<dbReference type="Proteomes" id="UP001058074">
    <property type="component" value="Unassembled WGS sequence"/>
</dbReference>
<proteinExistence type="predicted"/>
<comment type="caution">
    <text evidence="1">The sequence shown here is derived from an EMBL/GenBank/DDBJ whole genome shotgun (WGS) entry which is preliminary data.</text>
</comment>
<sequence>MNKTKRIIFDSAVKEFSECGYSGATMDDIALKAGVAKGTLYYHFKSKEEIFKFVVIEGIKTLQGELASINETGLGSLDKIRKICKNQLTLIYENTEFFKVLISQLWGEESRQLEIRIELSKYFLEIEKVIKIAMNEGIIKQGNSSLMAFTFFGSMVSTAVYEMLNKDKVSVNEVVDQVLEISLKGILK</sequence>
<keyword evidence="2" id="KW-1185">Reference proteome</keyword>
<dbReference type="EMBL" id="BROD01000001">
    <property type="protein sequence ID" value="GKX68403.1"/>
    <property type="molecule type" value="Genomic_DNA"/>
</dbReference>
<evidence type="ECO:0000313" key="2">
    <source>
        <dbReference type="Proteomes" id="UP001058074"/>
    </source>
</evidence>
<organism evidence="1 2">
    <name type="scientific">Inconstantimicrobium mannanitabidum</name>
    <dbReference type="NCBI Taxonomy" id="1604901"/>
    <lineage>
        <taxon>Bacteria</taxon>
        <taxon>Bacillati</taxon>
        <taxon>Bacillota</taxon>
        <taxon>Clostridia</taxon>
        <taxon>Eubacteriales</taxon>
        <taxon>Clostridiaceae</taxon>
        <taxon>Inconstantimicrobium</taxon>
    </lineage>
</organism>
<gene>
    <name evidence="1" type="ORF">rsdtw13_36610</name>
</gene>
<accession>A0ACB5RH46</accession>
<protein>
    <submittedName>
        <fullName evidence="1">TetR family transcriptional regulator</fullName>
    </submittedName>
</protein>
<evidence type="ECO:0000313" key="1">
    <source>
        <dbReference type="EMBL" id="GKX68403.1"/>
    </source>
</evidence>
<name>A0ACB5RH46_9CLOT</name>
<reference evidence="1" key="1">
    <citation type="journal article" date="2025" name="Int. J. Syst. Evol. Microbiol.">
        <title>Inconstantimicrobium mannanitabidum sp. nov., a novel member of the family Clostridiaceae isolated from anoxic soil under the treatment of reductive soil disinfestation.</title>
        <authorList>
            <person name="Ueki A."/>
            <person name="Tonouchi A."/>
            <person name="Honma S."/>
            <person name="Kaku N."/>
            <person name="Ueki K."/>
        </authorList>
    </citation>
    <scope>NUCLEOTIDE SEQUENCE</scope>
    <source>
        <strain evidence="1">TW13</strain>
    </source>
</reference>